<dbReference type="OrthoDB" id="6402664at2"/>
<dbReference type="EMBL" id="JUIW01000012">
    <property type="protein sequence ID" value="RYJ41234.1"/>
    <property type="molecule type" value="Genomic_DNA"/>
</dbReference>
<protein>
    <submittedName>
        <fullName evidence="2">Membrane protein</fullName>
    </submittedName>
</protein>
<gene>
    <name evidence="2" type="ORF">NU09_3268</name>
</gene>
<proteinExistence type="predicted"/>
<name>A0A444W5T8_9FLAO</name>
<reference evidence="2 3" key="1">
    <citation type="submission" date="2014-12" db="EMBL/GenBank/DDBJ databases">
        <title>Genome sequence of Flavobacterium beibuense RSKm HC5.</title>
        <authorList>
            <person name="Kim J.F."/>
            <person name="Song J.Y."/>
            <person name="Kwak M.-J."/>
            <person name="Lee S.-W."/>
        </authorList>
    </citation>
    <scope>NUCLEOTIDE SEQUENCE [LARGE SCALE GENOMIC DNA]</scope>
    <source>
        <strain evidence="2 3">RSKm HC5</strain>
    </source>
</reference>
<keyword evidence="1" id="KW-0472">Membrane</keyword>
<dbReference type="PANTHER" id="PTHR37309">
    <property type="entry name" value="SLR0284 PROTEIN"/>
    <property type="match status" value="1"/>
</dbReference>
<dbReference type="Proteomes" id="UP000289775">
    <property type="component" value="Unassembled WGS sequence"/>
</dbReference>
<keyword evidence="1" id="KW-1133">Transmembrane helix</keyword>
<dbReference type="InterPro" id="IPR007165">
    <property type="entry name" value="Phage_holin_4_2"/>
</dbReference>
<feature type="transmembrane region" description="Helical" evidence="1">
    <location>
        <begin position="62"/>
        <end position="82"/>
    </location>
</feature>
<evidence type="ECO:0000313" key="2">
    <source>
        <dbReference type="EMBL" id="RYJ41234.1"/>
    </source>
</evidence>
<dbReference type="AlphaFoldDB" id="A0A444W5T8"/>
<dbReference type="RefSeq" id="WP_129752340.1">
    <property type="nucleotide sequence ID" value="NZ_JUIW01000012.1"/>
</dbReference>
<evidence type="ECO:0000256" key="1">
    <source>
        <dbReference type="SAM" id="Phobius"/>
    </source>
</evidence>
<comment type="caution">
    <text evidence="2">The sequence shown here is derived from an EMBL/GenBank/DDBJ whole genome shotgun (WGS) entry which is preliminary data.</text>
</comment>
<evidence type="ECO:0000313" key="3">
    <source>
        <dbReference type="Proteomes" id="UP000289775"/>
    </source>
</evidence>
<sequence length="115" mass="12690">MRTLINIFFTTVFVLLLSHLLPGVRVDGWGSALLVALVLGLLNIFVKPLLVLFTLPATIFTLGLFLLVINAVIILLCVELVPGFYVDGFWHALLFSLILSFCQSLVSRLSEKEAS</sequence>
<feature type="transmembrane region" description="Helical" evidence="1">
    <location>
        <begin position="88"/>
        <end position="106"/>
    </location>
</feature>
<organism evidence="2 3">
    <name type="scientific">Flavobacterium beibuense</name>
    <dbReference type="NCBI Taxonomy" id="657326"/>
    <lineage>
        <taxon>Bacteria</taxon>
        <taxon>Pseudomonadati</taxon>
        <taxon>Bacteroidota</taxon>
        <taxon>Flavobacteriia</taxon>
        <taxon>Flavobacteriales</taxon>
        <taxon>Flavobacteriaceae</taxon>
        <taxon>Flavobacterium</taxon>
    </lineage>
</organism>
<dbReference type="PANTHER" id="PTHR37309:SF1">
    <property type="entry name" value="SLR0284 PROTEIN"/>
    <property type="match status" value="1"/>
</dbReference>
<dbReference type="Pfam" id="PF04020">
    <property type="entry name" value="Phage_holin_4_2"/>
    <property type="match status" value="1"/>
</dbReference>
<feature type="transmembrane region" description="Helical" evidence="1">
    <location>
        <begin position="33"/>
        <end position="55"/>
    </location>
</feature>
<keyword evidence="3" id="KW-1185">Reference proteome</keyword>
<keyword evidence="1" id="KW-0812">Transmembrane</keyword>
<accession>A0A444W5T8</accession>